<keyword evidence="4" id="KW-0408">Iron</keyword>
<evidence type="ECO:0008006" key="8">
    <source>
        <dbReference type="Google" id="ProtNLM"/>
    </source>
</evidence>
<accession>A0A097SPQ0</accession>
<dbReference type="InterPro" id="IPR025702">
    <property type="entry name" value="OXD"/>
</dbReference>
<keyword evidence="3" id="KW-0479">Metal-binding</keyword>
<evidence type="ECO:0000256" key="6">
    <source>
        <dbReference type="ARBA" id="ARBA00034312"/>
    </source>
</evidence>
<geneLocation type="plasmid" evidence="7">
    <name>pNSL1</name>
</geneLocation>
<evidence type="ECO:0000256" key="3">
    <source>
        <dbReference type="ARBA" id="ARBA00022723"/>
    </source>
</evidence>
<proteinExistence type="inferred from homology"/>
<evidence type="ECO:0000256" key="1">
    <source>
        <dbReference type="ARBA" id="ARBA00001970"/>
    </source>
</evidence>
<evidence type="ECO:0000256" key="5">
    <source>
        <dbReference type="ARBA" id="ARBA00023239"/>
    </source>
</evidence>
<dbReference type="Pfam" id="PF13816">
    <property type="entry name" value="Dehydratase_hem"/>
    <property type="match status" value="1"/>
</dbReference>
<evidence type="ECO:0000256" key="4">
    <source>
        <dbReference type="ARBA" id="ARBA00023004"/>
    </source>
</evidence>
<dbReference type="GO" id="GO:0046872">
    <property type="term" value="F:metal ion binding"/>
    <property type="evidence" value="ECO:0007669"/>
    <property type="project" value="UniProtKB-KW"/>
</dbReference>
<comment type="similarity">
    <text evidence="6">Belongs to the heme-containing dehydratase family.</text>
</comment>
<comment type="cofactor">
    <cofactor evidence="1">
        <name>heme b</name>
        <dbReference type="ChEBI" id="CHEBI:60344"/>
    </cofactor>
</comment>
<keyword evidence="5" id="KW-0456">Lyase</keyword>
<evidence type="ECO:0000313" key="7">
    <source>
        <dbReference type="EMBL" id="AIU93499.1"/>
    </source>
</evidence>
<evidence type="ECO:0000256" key="2">
    <source>
        <dbReference type="ARBA" id="ARBA00022617"/>
    </source>
</evidence>
<gene>
    <name evidence="7" type="ORF">LRS1606.65</name>
</gene>
<dbReference type="EMBL" id="KJ605395">
    <property type="protein sequence ID" value="AIU93499.1"/>
    <property type="molecule type" value="Genomic_DNA"/>
</dbReference>
<organism evidence="7">
    <name type="scientific">Rhodococcus sp. NS1</name>
    <dbReference type="NCBI Taxonomy" id="402236"/>
    <lineage>
        <taxon>Bacteria</taxon>
        <taxon>Bacillati</taxon>
        <taxon>Actinomycetota</taxon>
        <taxon>Actinomycetes</taxon>
        <taxon>Mycobacteriales</taxon>
        <taxon>Nocardiaceae</taxon>
        <taxon>Rhodococcus</taxon>
    </lineage>
</organism>
<dbReference type="GO" id="GO:0016829">
    <property type="term" value="F:lyase activity"/>
    <property type="evidence" value="ECO:0007669"/>
    <property type="project" value="UniProtKB-KW"/>
</dbReference>
<name>A0A097SPQ0_9NOCA</name>
<protein>
    <recommendedName>
        <fullName evidence="8">ABM domain-containing protein</fullName>
    </recommendedName>
</protein>
<reference evidence="7" key="1">
    <citation type="submission" date="2014-03" db="EMBL/GenBank/DDBJ databases">
        <authorList>
            <person name="Zhang G."/>
            <person name="Zhu L."/>
            <person name="Fang P."/>
        </authorList>
    </citation>
    <scope>NUCLEOTIDE SEQUENCE</scope>
    <source>
        <strain evidence="7">NS1</strain>
        <plasmid evidence="7">pNSL1</plasmid>
    </source>
</reference>
<keyword evidence="2" id="KW-0349">Heme</keyword>
<dbReference type="AlphaFoldDB" id="A0A097SPQ0"/>
<keyword evidence="7" id="KW-0614">Plasmid</keyword>
<sequence>MFVQLGVQGTDRDAVERQLELWVPLLSNSGHSPKILDRGHFTDNTGLHNSLLLAYWFSPDGYEQWAALPEVDALWRSLPDDGDFGYWRETASITQDRMETIYTPHDPVAYDTPGIAQHVEIGPTPTHDY</sequence>